<keyword evidence="2" id="KW-1185">Reference proteome</keyword>
<evidence type="ECO:0000313" key="2">
    <source>
        <dbReference type="Proteomes" id="UP000305778"/>
    </source>
</evidence>
<dbReference type="AlphaFoldDB" id="A0A4U0SU78"/>
<dbReference type="EMBL" id="SUMC01000005">
    <property type="protein sequence ID" value="TKA12071.1"/>
    <property type="molecule type" value="Genomic_DNA"/>
</dbReference>
<organism evidence="1 2">
    <name type="scientific">Actinacidiphila oryziradicis</name>
    <dbReference type="NCBI Taxonomy" id="2571141"/>
    <lineage>
        <taxon>Bacteria</taxon>
        <taxon>Bacillati</taxon>
        <taxon>Actinomycetota</taxon>
        <taxon>Actinomycetes</taxon>
        <taxon>Kitasatosporales</taxon>
        <taxon>Streptomycetaceae</taxon>
        <taxon>Actinacidiphila</taxon>
    </lineage>
</organism>
<gene>
    <name evidence="1" type="ORF">FCI23_07095</name>
</gene>
<accession>A0A4U0SU78</accession>
<comment type="caution">
    <text evidence="1">The sequence shown here is derived from an EMBL/GenBank/DDBJ whole genome shotgun (WGS) entry which is preliminary data.</text>
</comment>
<dbReference type="Proteomes" id="UP000305778">
    <property type="component" value="Unassembled WGS sequence"/>
</dbReference>
<dbReference type="RefSeq" id="WP_136722603.1">
    <property type="nucleotide sequence ID" value="NZ_SUMC01000005.1"/>
</dbReference>
<dbReference type="OrthoDB" id="3323621at2"/>
<reference evidence="1 2" key="1">
    <citation type="submission" date="2019-04" db="EMBL/GenBank/DDBJ databases">
        <title>Streptomyces oryziradicis sp. nov., a novel actinomycete isolated from rhizosphere soil of rice (Oryza sativa L.).</title>
        <authorList>
            <person name="Li C."/>
        </authorList>
    </citation>
    <scope>NUCLEOTIDE SEQUENCE [LARGE SCALE GENOMIC DNA]</scope>
    <source>
        <strain evidence="1 2">NEAU-C40</strain>
    </source>
</reference>
<sequence>MRRPNHTLAEQLALAGWRPPQLVAAVNALLGDGYLSRSTVSEWLHAGRVPREPLPAIVAQLLSEAAGNHVPVRDLWPRAALAPVWTVPADDGLADILRAPSPTMALATDWIRHADRRTGRDRRRFTPALAAVLPTTAACNDTPARAAVAAHWSEAARAAADLIAELTPGPEAIRFAYRQTLAYAETLIDLPHNLGVTAALAITTHAAGKMAHETGALGLAQRYHLSSTIFSEALTNPSEHPRTQ</sequence>
<name>A0A4U0SU78_9ACTN</name>
<protein>
    <submittedName>
        <fullName evidence="1">Uncharacterized protein</fullName>
    </submittedName>
</protein>
<proteinExistence type="predicted"/>
<evidence type="ECO:0000313" key="1">
    <source>
        <dbReference type="EMBL" id="TKA12071.1"/>
    </source>
</evidence>